<name>A0A3R9PF26_9CREN</name>
<protein>
    <submittedName>
        <fullName evidence="2">HEPN domain-containing protein</fullName>
    </submittedName>
</protein>
<evidence type="ECO:0000313" key="2">
    <source>
        <dbReference type="EMBL" id="RSN70759.1"/>
    </source>
</evidence>
<evidence type="ECO:0000313" key="3">
    <source>
        <dbReference type="Proteomes" id="UP000278149"/>
    </source>
</evidence>
<organism evidence="2 3">
    <name type="scientific">Candidatus Korarchaeum cryptofilum</name>
    <dbReference type="NCBI Taxonomy" id="498846"/>
    <lineage>
        <taxon>Archaea</taxon>
        <taxon>Thermoproteota</taxon>
        <taxon>Candidatus Korarchaeia</taxon>
        <taxon>Candidatus Korarchaeales</taxon>
        <taxon>Candidatus Korarchaeaceae</taxon>
        <taxon>Candidatus Korarchaeum</taxon>
    </lineage>
</organism>
<dbReference type="AlphaFoldDB" id="A0A3R9PF26"/>
<dbReference type="InterPro" id="IPR007842">
    <property type="entry name" value="HEPN_dom"/>
</dbReference>
<feature type="domain" description="HEPN" evidence="1">
    <location>
        <begin position="85"/>
        <end position="180"/>
    </location>
</feature>
<dbReference type="SUPFAM" id="SSF81593">
    <property type="entry name" value="Nucleotidyltransferase substrate binding subunit/domain"/>
    <property type="match status" value="1"/>
</dbReference>
<sequence length="194" mass="22751">MPAYKERSLTPSEWFRISSEDCHKTILTHDIWSDARNVRDGEMYQEEFCERYCRYFPCRECPHRGTEECSYCDPSCGVGSGSIVCLLRKPPFSRDVCYNSQQCYEKFLKGLIKMYGGEPPWKHDLERLLSELPEDARYRILKEGDLIRCIHDLNNYNTARYHYELSDEEVSICLECAEKILSLLEGIEEFEGIA</sequence>
<dbReference type="Proteomes" id="UP000278149">
    <property type="component" value="Unassembled WGS sequence"/>
</dbReference>
<dbReference type="Pfam" id="PF05168">
    <property type="entry name" value="HEPN"/>
    <property type="match status" value="1"/>
</dbReference>
<evidence type="ECO:0000259" key="1">
    <source>
        <dbReference type="SMART" id="SM00748"/>
    </source>
</evidence>
<dbReference type="Gene3D" id="1.20.120.330">
    <property type="entry name" value="Nucleotidyltransferases domain 2"/>
    <property type="match status" value="1"/>
</dbReference>
<comment type="caution">
    <text evidence="2">The sequence shown here is derived from an EMBL/GenBank/DDBJ whole genome shotgun (WGS) entry which is preliminary data.</text>
</comment>
<reference evidence="2 3" key="1">
    <citation type="submission" date="2018-10" db="EMBL/GenBank/DDBJ databases">
        <title>Co-occurring genomic capacity for anaerobic methane metabolism and dissimilatory sulfite reduction discovered in the Korarchaeota.</title>
        <authorList>
            <person name="Mckay L.J."/>
            <person name="Dlakic M."/>
            <person name="Fields M.W."/>
            <person name="Delmont T.O."/>
            <person name="Eren A.M."/>
            <person name="Jay Z.J."/>
            <person name="Klingelsmith K.B."/>
            <person name="Rusch D.B."/>
            <person name="Inskeep W.P."/>
        </authorList>
    </citation>
    <scope>NUCLEOTIDE SEQUENCE [LARGE SCALE GENOMIC DNA]</scope>
    <source>
        <strain evidence="2 3">WS</strain>
    </source>
</reference>
<dbReference type="SMART" id="SM00748">
    <property type="entry name" value="HEPN"/>
    <property type="match status" value="1"/>
</dbReference>
<gene>
    <name evidence="2" type="ORF">D9Q81_00465</name>
</gene>
<proteinExistence type="predicted"/>
<dbReference type="EMBL" id="RCOR01000004">
    <property type="protein sequence ID" value="RSN70759.1"/>
    <property type="molecule type" value="Genomic_DNA"/>
</dbReference>
<accession>A0A3R9PF26</accession>